<comment type="caution">
    <text evidence="1">The sequence shown here is derived from an EMBL/GenBank/DDBJ whole genome shotgun (WGS) entry which is preliminary data.</text>
</comment>
<accession>A0ABQ9HUE1</accession>
<name>A0ABQ9HUE1_9NEOP</name>
<evidence type="ECO:0000313" key="1">
    <source>
        <dbReference type="EMBL" id="KAJ8888015.1"/>
    </source>
</evidence>
<gene>
    <name evidence="1" type="ORF">PR048_007500</name>
</gene>
<reference evidence="1 2" key="1">
    <citation type="submission" date="2023-02" db="EMBL/GenBank/DDBJ databases">
        <title>LHISI_Scaffold_Assembly.</title>
        <authorList>
            <person name="Stuart O.P."/>
            <person name="Cleave R."/>
            <person name="Magrath M.J.L."/>
            <person name="Mikheyev A.S."/>
        </authorList>
    </citation>
    <scope>NUCLEOTIDE SEQUENCE [LARGE SCALE GENOMIC DNA]</scope>
    <source>
        <strain evidence="1">Daus_M_001</strain>
        <tissue evidence="1">Leg muscle</tissue>
    </source>
</reference>
<dbReference type="EMBL" id="JARBHB010000003">
    <property type="protein sequence ID" value="KAJ8888015.1"/>
    <property type="molecule type" value="Genomic_DNA"/>
</dbReference>
<organism evidence="1 2">
    <name type="scientific">Dryococelus australis</name>
    <dbReference type="NCBI Taxonomy" id="614101"/>
    <lineage>
        <taxon>Eukaryota</taxon>
        <taxon>Metazoa</taxon>
        <taxon>Ecdysozoa</taxon>
        <taxon>Arthropoda</taxon>
        <taxon>Hexapoda</taxon>
        <taxon>Insecta</taxon>
        <taxon>Pterygota</taxon>
        <taxon>Neoptera</taxon>
        <taxon>Polyneoptera</taxon>
        <taxon>Phasmatodea</taxon>
        <taxon>Verophasmatodea</taxon>
        <taxon>Anareolatae</taxon>
        <taxon>Phasmatidae</taxon>
        <taxon>Eurycanthinae</taxon>
        <taxon>Dryococelus</taxon>
    </lineage>
</organism>
<sequence>MCPDSKMIQKYSYKRTKQQQQFRHLSSQQEIVTNVSGKAFSIAIDGSHCADEETLYPIVAAYRSDLGENCLKL</sequence>
<protein>
    <submittedName>
        <fullName evidence="1">Uncharacterized protein</fullName>
    </submittedName>
</protein>
<dbReference type="Proteomes" id="UP001159363">
    <property type="component" value="Chromosome 3"/>
</dbReference>
<proteinExistence type="predicted"/>
<evidence type="ECO:0000313" key="2">
    <source>
        <dbReference type="Proteomes" id="UP001159363"/>
    </source>
</evidence>
<keyword evidence="2" id="KW-1185">Reference proteome</keyword>